<evidence type="ECO:0000256" key="8">
    <source>
        <dbReference type="SAM" id="MobiDB-lite"/>
    </source>
</evidence>
<keyword evidence="2" id="KW-1003">Cell membrane</keyword>
<evidence type="ECO:0000256" key="3">
    <source>
        <dbReference type="ARBA" id="ARBA00022679"/>
    </source>
</evidence>
<feature type="transmembrane region" description="Helical" evidence="9">
    <location>
        <begin position="133"/>
        <end position="158"/>
    </location>
</feature>
<keyword evidence="6 9" id="KW-0472">Membrane</keyword>
<dbReference type="CAZy" id="GT87">
    <property type="family name" value="Glycosyltransferase Family 87"/>
</dbReference>
<evidence type="ECO:0000256" key="1">
    <source>
        <dbReference type="ARBA" id="ARBA00004651"/>
    </source>
</evidence>
<keyword evidence="3" id="KW-0808">Transferase</keyword>
<feature type="transmembrane region" description="Helical" evidence="9">
    <location>
        <begin position="209"/>
        <end position="227"/>
    </location>
</feature>
<reference evidence="10" key="1">
    <citation type="submission" date="2004-06" db="EMBL/GenBank/DDBJ databases">
        <title>Analysis and comparison of biosynthetic gene clusters for the 2-deoxy-inosamine containing aminoglycoside antibiotics ribostamycin, neomycin, lividomycin, paromomycin and butirosin.</title>
        <authorList>
            <person name="Aboshanab K."/>
            <person name="Schmidt-Beissner H."/>
            <person name="Wehmeier U."/>
            <person name="Piepersberg W."/>
            <person name="Welzel K."/>
            <person name="Vente A."/>
        </authorList>
    </citation>
    <scope>NUCLEOTIDE SEQUENCE</scope>
    <source>
        <strain evidence="10">CBS 844.73</strain>
    </source>
</reference>
<dbReference type="GO" id="GO:0005886">
    <property type="term" value="C:plasma membrane"/>
    <property type="evidence" value="ECO:0007669"/>
    <property type="project" value="UniProtKB-SubCell"/>
</dbReference>
<evidence type="ECO:0000256" key="7">
    <source>
        <dbReference type="ARBA" id="ARBA00024033"/>
    </source>
</evidence>
<dbReference type="AlphaFoldDB" id="Q2MF52"/>
<accession>Q2MF52</accession>
<feature type="transmembrane region" description="Helical" evidence="9">
    <location>
        <begin position="100"/>
        <end position="121"/>
    </location>
</feature>
<evidence type="ECO:0000256" key="9">
    <source>
        <dbReference type="SAM" id="Phobius"/>
    </source>
</evidence>
<evidence type="ECO:0000256" key="2">
    <source>
        <dbReference type="ARBA" id="ARBA00022475"/>
    </source>
</evidence>
<dbReference type="GO" id="GO:0016758">
    <property type="term" value="F:hexosyltransferase activity"/>
    <property type="evidence" value="ECO:0007669"/>
    <property type="project" value="InterPro"/>
</dbReference>
<protein>
    <submittedName>
        <fullName evidence="10">Putative lividomycin production protein</fullName>
    </submittedName>
</protein>
<feature type="transmembrane region" description="Helical" evidence="9">
    <location>
        <begin position="178"/>
        <end position="202"/>
    </location>
</feature>
<keyword evidence="5 9" id="KW-1133">Transmembrane helix</keyword>
<evidence type="ECO:0000256" key="5">
    <source>
        <dbReference type="ARBA" id="ARBA00022989"/>
    </source>
</evidence>
<comment type="subcellular location">
    <subcellularLocation>
        <location evidence="1">Cell membrane</location>
        <topology evidence="1">Multi-pass membrane protein</topology>
    </subcellularLocation>
</comment>
<evidence type="ECO:0000313" key="10">
    <source>
        <dbReference type="EMBL" id="CAG38715.1"/>
    </source>
</evidence>
<keyword evidence="4 9" id="KW-0812">Transmembrane</keyword>
<dbReference type="InterPro" id="IPR018584">
    <property type="entry name" value="GT87"/>
</dbReference>
<dbReference type="Pfam" id="PF09594">
    <property type="entry name" value="GT87"/>
    <property type="match status" value="1"/>
</dbReference>
<feature type="transmembrane region" description="Helical" evidence="9">
    <location>
        <begin position="270"/>
        <end position="290"/>
    </location>
</feature>
<feature type="transmembrane region" description="Helical" evidence="9">
    <location>
        <begin position="21"/>
        <end position="40"/>
    </location>
</feature>
<sequence>MSLPQSATTPHEGRWARLLPIASAAVLVAAAAYALGWALVPGVGTDDPLQYDLDIYRSAIAERASGHSLYDIATGEGDVFNYPPFAALFLWPLHWLGDRAAALVWTALTLAATILAVVLLYQAARAHRQRRNFPLFAIVLAAVLVSSAHLATQLWGQLGALLTVLALADALGRLPRPFGGALIGLAAAVKLAPLMFIPYFLLTRRYREAATASAVFTGAALLAWVVFPSDSARFWLSETFRMRERVWDIADPANQSLYSFVLRCGLGPTATSVVFAAAALAVLAVWAFWVRRLRTRDPVLAVLVTGCVWVLLEPVTWVHHLYWPVLAGAWLVLRYRGLWRRGAGAVVLLLMLRPMDWGDRVPSQHGVWPMLSVNSWLFVVIATVTVLPALSPPSRECDDAFRVKSANSWPTSRLPGPAGVPRGEAPPKTK</sequence>
<evidence type="ECO:0000256" key="6">
    <source>
        <dbReference type="ARBA" id="ARBA00023136"/>
    </source>
</evidence>
<evidence type="ECO:0000256" key="4">
    <source>
        <dbReference type="ARBA" id="ARBA00022692"/>
    </source>
</evidence>
<gene>
    <name evidence="10" type="primary">livV</name>
</gene>
<feature type="transmembrane region" description="Helical" evidence="9">
    <location>
        <begin position="299"/>
        <end position="318"/>
    </location>
</feature>
<organism evidence="10">
    <name type="scientific">Streptomyces lividus</name>
    <dbReference type="NCBI Taxonomy" id="282216"/>
    <lineage>
        <taxon>Bacteria</taxon>
        <taxon>Bacillati</taxon>
        <taxon>Actinomycetota</taxon>
        <taxon>Actinomycetes</taxon>
        <taxon>Kitasatosporales</taxon>
        <taxon>Streptomycetaceae</taxon>
        <taxon>Streptomyces</taxon>
    </lineage>
</organism>
<feature type="region of interest" description="Disordered" evidence="8">
    <location>
        <begin position="407"/>
        <end position="430"/>
    </location>
</feature>
<comment type="similarity">
    <text evidence="7">Belongs to the glycosyltransferase 87 family.</text>
</comment>
<proteinExistence type="inferred from homology"/>
<dbReference type="EMBL" id="AJ748832">
    <property type="protein sequence ID" value="CAG38715.1"/>
    <property type="molecule type" value="Genomic_DNA"/>
</dbReference>
<name>Q2MF52_STRLV</name>
<feature type="transmembrane region" description="Helical" evidence="9">
    <location>
        <begin position="367"/>
        <end position="390"/>
    </location>
</feature>